<dbReference type="Proteomes" id="UP001363010">
    <property type="component" value="Unassembled WGS sequence"/>
</dbReference>
<protein>
    <submittedName>
        <fullName evidence="1">3-keto-5-aminohexanoate cleavage protein</fullName>
    </submittedName>
</protein>
<dbReference type="EMBL" id="JBBKZV010000086">
    <property type="protein sequence ID" value="MEJ8827521.1"/>
    <property type="molecule type" value="Genomic_DNA"/>
</dbReference>
<gene>
    <name evidence="1" type="ORF">WKW80_37040</name>
</gene>
<name>A0ABU8WBT2_9BURK</name>
<evidence type="ECO:0000313" key="2">
    <source>
        <dbReference type="Proteomes" id="UP001363010"/>
    </source>
</evidence>
<comment type="caution">
    <text evidence="1">The sequence shown here is derived from an EMBL/GenBank/DDBJ whole genome shotgun (WGS) entry which is preliminary data.</text>
</comment>
<evidence type="ECO:0000313" key="1">
    <source>
        <dbReference type="EMBL" id="MEJ8827521.1"/>
    </source>
</evidence>
<sequence>QLVRISREFGRPVATAQQAREISKIGVFYDTVEESLQANGFAPNRNGAHQGFLRKAA</sequence>
<accession>A0ABU8WBT2</accession>
<organism evidence="1 2">
    <name type="scientific">Variovorax humicola</name>
    <dbReference type="NCBI Taxonomy" id="1769758"/>
    <lineage>
        <taxon>Bacteria</taxon>
        <taxon>Pseudomonadati</taxon>
        <taxon>Pseudomonadota</taxon>
        <taxon>Betaproteobacteria</taxon>
        <taxon>Burkholderiales</taxon>
        <taxon>Comamonadaceae</taxon>
        <taxon>Variovorax</taxon>
    </lineage>
</organism>
<reference evidence="1 2" key="1">
    <citation type="submission" date="2024-03" db="EMBL/GenBank/DDBJ databases">
        <title>Novel species of the genus Variovorax.</title>
        <authorList>
            <person name="Liu Q."/>
            <person name="Xin Y.-H."/>
        </authorList>
    </citation>
    <scope>NUCLEOTIDE SEQUENCE [LARGE SCALE GENOMIC DNA]</scope>
    <source>
        <strain evidence="1 2">KACC 18501</strain>
    </source>
</reference>
<proteinExistence type="predicted"/>
<feature type="non-terminal residue" evidence="1">
    <location>
        <position position="1"/>
    </location>
</feature>
<keyword evidence="2" id="KW-1185">Reference proteome</keyword>